<dbReference type="CDD" id="cd12148">
    <property type="entry name" value="fungal_TF_MHR"/>
    <property type="match status" value="1"/>
</dbReference>
<dbReference type="GO" id="GO:0006351">
    <property type="term" value="P:DNA-templated transcription"/>
    <property type="evidence" value="ECO:0007669"/>
    <property type="project" value="InterPro"/>
</dbReference>
<evidence type="ECO:0000256" key="7">
    <source>
        <dbReference type="ARBA" id="ARBA00023242"/>
    </source>
</evidence>
<dbReference type="Pfam" id="PF00083">
    <property type="entry name" value="Sugar_tr"/>
    <property type="match status" value="1"/>
</dbReference>
<keyword evidence="6 8" id="KW-0472">Membrane</keyword>
<dbReference type="EMBL" id="CVMT01000003">
    <property type="protein sequence ID" value="CRG87099.1"/>
    <property type="molecule type" value="Genomic_DNA"/>
</dbReference>
<evidence type="ECO:0000313" key="11">
    <source>
        <dbReference type="Proteomes" id="UP000054383"/>
    </source>
</evidence>
<feature type="domain" description="Major facilitator superfamily (MFS) profile" evidence="9">
    <location>
        <begin position="505"/>
        <end position="940"/>
    </location>
</feature>
<dbReference type="InterPro" id="IPR020846">
    <property type="entry name" value="MFS_dom"/>
</dbReference>
<feature type="transmembrane region" description="Helical" evidence="8">
    <location>
        <begin position="1077"/>
        <end position="1097"/>
    </location>
</feature>
<feature type="transmembrane region" description="Helical" evidence="8">
    <location>
        <begin position="600"/>
        <end position="621"/>
    </location>
</feature>
<sequence>MYAEASSHNSPEPSQTDLQGHYIGPASGVSFLHRIQRRLHQAISFSPASSIFTFGDAPLQLAEFDPSFCMMLPRPDAQRLVDRYFDFAMPTYRFLHRPTIQEWFDEFYDTLGTMRDVPKAPAKIALLFMVFAHARVYMPEDDRPGPPDLSTRYFLAADHQLTKEKGSIRLTSVQARLTQCYYLLTQSRINHCWSLFGTVSHLALAIGLNRNISPNSANRLSIVEAECRRRTFWCAYTLDAYLSAALGRPRTFHDDDIDTGLPACIEDEDLTTGEMNMPVVSSRGPSTMLAALAHMKLAKVIGKILSNLYSIKPISATRRMSAVEEISRDLRNWRAELARFLDVDKFSTSFLIPLFQRQRNVLNLTYWHAVILSHRPFVLGSLARLSQRNKGGVRYEDARTEDTLKECLDAAMNTVNTINEITENRQFYRAFWVTTYFGFNATIMLYIYVIQECASPSDVYSSYLSAATRCQAHISAIAEKGSLSERYCLVLEELRVEALRQTKSTNPGGMTAGMSKWQKIFVILTPRQLTAPTFESQFHLDSAMEGTVTSLFVVGAFLGCLISALINGRLGRKTIAHFGAIGVTIGAVLQAASYGVAQLLVGRIVAGIGLGLVVSNIIMWQTEISPSHMRGRLVAFSLTFLILGDLIALWLEYGIADRASSYAWRLPLALQAALALLLNALLFVMPESPRWLLQNEYREEAIDILTRLNTHRGQLDEDAMTRTITDITDAIAIEHNQAGWVDLFKGDNVGSRRRVVVSCILNACQAWSGSTPVSYYTTIIFRNSIGLSYKKALLLAGILQVFRMCASVGTWYSIEKWGRRLSFMVTALGMTIVMAVMAAMIAVNTQTAGIVAAVMLFLYEAFYAWGFMGPIWVYAPEILPLAHRAKGEGLATACLWLSTFVVVEIVPVAITNIGWRVYLIFACFNLAFIPFIYFFVPETAGLSLESIDLCFMDRAHNPVKKANEMRRRIKEGRDVTLNNALEGEKNVGSEHVEKWERILEKKLTRRIDVLIMPLIILVYLMNYIDRNNYAAAKLQGLIQELSLTDQQYQTGLSILFIAYILMQVPSNLLLNYMGRPSLYISFFVCAWGLVSTCTSQVQSYGGIVACRFLLGLVEAPFFAGVLFYLSKWYTKKELAFRMSVFYSGSLLSGAFGNLIAAGILNGLDGKRGMSAWRWLYIIEGSITCLIGIVIAILLPDFPETWRVLSPEMKVVAIRRLAIDAAEADIDEEGSASQLKGLKMAVTDVKTYALALAYFCIAAGGSFQYFFPTLTSTLGYSNTISLLLVAPPYVFMVFYSLAHNWISDKIGMRFWFFFYPIPITIIGFIIFMTTDSFGPRYFSLFLMNFTFAQNGTLYSWIASSLPRPPAKRAAAYAFINSLGNSASIWTPYTYYDAEKPYYRVALGVCIAVQALGGLSAIFMYFTLHALNKRQERLENEDVQLTEKEMRRLQRTADLEGIDVAAARQLHKGFRYML</sequence>
<dbReference type="Gene3D" id="1.20.1250.20">
    <property type="entry name" value="MFS general substrate transporter like domains"/>
    <property type="match status" value="3"/>
</dbReference>
<comment type="subcellular location">
    <subcellularLocation>
        <location evidence="1">Membrane</location>
        <topology evidence="1">Multi-pass membrane protein</topology>
    </subcellularLocation>
</comment>
<dbReference type="STRING" id="28573.A0A0U1LUN7"/>
<keyword evidence="10" id="KW-0762">Sugar transport</keyword>
<keyword evidence="4 8" id="KW-0812">Transmembrane</keyword>
<evidence type="ECO:0000256" key="5">
    <source>
        <dbReference type="ARBA" id="ARBA00022989"/>
    </source>
</evidence>
<keyword evidence="5 8" id="KW-1133">Transmembrane helix</keyword>
<feature type="domain" description="Major facilitator superfamily (MFS) profile" evidence="9">
    <location>
        <begin position="1011"/>
        <end position="1426"/>
    </location>
</feature>
<feature type="transmembrane region" description="Helical" evidence="8">
    <location>
        <begin position="1109"/>
        <end position="1128"/>
    </location>
</feature>
<dbReference type="OrthoDB" id="2579025at2759"/>
<feature type="transmembrane region" description="Helical" evidence="8">
    <location>
        <begin position="887"/>
        <end position="910"/>
    </location>
</feature>
<feature type="transmembrane region" description="Helical" evidence="8">
    <location>
        <begin position="430"/>
        <end position="450"/>
    </location>
</feature>
<dbReference type="GO" id="GO:0022857">
    <property type="term" value="F:transmembrane transporter activity"/>
    <property type="evidence" value="ECO:0007669"/>
    <property type="project" value="InterPro"/>
</dbReference>
<feature type="transmembrane region" description="Helical" evidence="8">
    <location>
        <begin position="916"/>
        <end position="936"/>
    </location>
</feature>
<organism evidence="10 11">
    <name type="scientific">Talaromyces islandicus</name>
    <name type="common">Penicillium islandicum</name>
    <dbReference type="NCBI Taxonomy" id="28573"/>
    <lineage>
        <taxon>Eukaryota</taxon>
        <taxon>Fungi</taxon>
        <taxon>Dikarya</taxon>
        <taxon>Ascomycota</taxon>
        <taxon>Pezizomycotina</taxon>
        <taxon>Eurotiomycetes</taxon>
        <taxon>Eurotiomycetidae</taxon>
        <taxon>Eurotiales</taxon>
        <taxon>Trichocomaceae</taxon>
        <taxon>Talaromyces</taxon>
        <taxon>Talaromyces sect. Islandici</taxon>
    </lineage>
</organism>
<keyword evidence="7" id="KW-0539">Nucleus</keyword>
<evidence type="ECO:0000256" key="1">
    <source>
        <dbReference type="ARBA" id="ARBA00004141"/>
    </source>
</evidence>
<dbReference type="InterPro" id="IPR007219">
    <property type="entry name" value="XnlR_reg_dom"/>
</dbReference>
<evidence type="ECO:0000256" key="4">
    <source>
        <dbReference type="ARBA" id="ARBA00022692"/>
    </source>
</evidence>
<protein>
    <submittedName>
        <fullName evidence="10">Sugar transporter STL1</fullName>
    </submittedName>
</protein>
<dbReference type="FunFam" id="1.20.1250.20:FF:000013">
    <property type="entry name" value="MFS general substrate transporter"/>
    <property type="match status" value="1"/>
</dbReference>
<feature type="transmembrane region" description="Helical" evidence="8">
    <location>
        <begin position="663"/>
        <end position="684"/>
    </location>
</feature>
<dbReference type="InterPro" id="IPR036259">
    <property type="entry name" value="MFS_trans_sf"/>
</dbReference>
<evidence type="ECO:0000313" key="10">
    <source>
        <dbReference type="EMBL" id="CRG87099.1"/>
    </source>
</evidence>
<feature type="transmembrane region" description="Helical" evidence="8">
    <location>
        <begin position="1368"/>
        <end position="1387"/>
    </location>
</feature>
<gene>
    <name evidence="10" type="ORF">PISL3812_04114</name>
</gene>
<feature type="transmembrane region" description="Helical" evidence="8">
    <location>
        <begin position="849"/>
        <end position="875"/>
    </location>
</feature>
<dbReference type="NCBIfam" id="TIGR00879">
    <property type="entry name" value="SP"/>
    <property type="match status" value="1"/>
</dbReference>
<feature type="transmembrane region" description="Helical" evidence="8">
    <location>
        <begin position="1140"/>
        <end position="1162"/>
    </location>
</feature>
<dbReference type="Pfam" id="PF07690">
    <property type="entry name" value="MFS_1"/>
    <property type="match status" value="1"/>
</dbReference>
<evidence type="ECO:0000256" key="3">
    <source>
        <dbReference type="ARBA" id="ARBA00022448"/>
    </source>
</evidence>
<dbReference type="InterPro" id="IPR003663">
    <property type="entry name" value="Sugar/inositol_transpt"/>
</dbReference>
<dbReference type="GO" id="GO:0016020">
    <property type="term" value="C:membrane"/>
    <property type="evidence" value="ECO:0007669"/>
    <property type="project" value="UniProtKB-SubCell"/>
</dbReference>
<feature type="transmembrane region" description="Helical" evidence="8">
    <location>
        <begin position="755"/>
        <end position="781"/>
    </location>
</feature>
<feature type="transmembrane region" description="Helical" evidence="8">
    <location>
        <begin position="1174"/>
        <end position="1194"/>
    </location>
</feature>
<feature type="transmembrane region" description="Helical" evidence="8">
    <location>
        <begin position="575"/>
        <end position="594"/>
    </location>
</feature>
<evidence type="ECO:0000256" key="2">
    <source>
        <dbReference type="ARBA" id="ARBA00010992"/>
    </source>
</evidence>
<feature type="transmembrane region" description="Helical" evidence="8">
    <location>
        <begin position="1309"/>
        <end position="1329"/>
    </location>
</feature>
<evidence type="ECO:0000256" key="6">
    <source>
        <dbReference type="ARBA" id="ARBA00023136"/>
    </source>
</evidence>
<dbReference type="PANTHER" id="PTHR43791:SF78">
    <property type="entry name" value="TRANSPORTER, PUTATIVE (AFU_ORTHOLOGUE AFUA_3G01370)-RELATED"/>
    <property type="match status" value="1"/>
</dbReference>
<dbReference type="PROSITE" id="PS50850">
    <property type="entry name" value="MFS"/>
    <property type="match status" value="2"/>
</dbReference>
<feature type="transmembrane region" description="Helical" evidence="8">
    <location>
        <begin position="1335"/>
        <end position="1356"/>
    </location>
</feature>
<feature type="transmembrane region" description="Helical" evidence="8">
    <location>
        <begin position="793"/>
        <end position="814"/>
    </location>
</feature>
<dbReference type="InterPro" id="IPR011701">
    <property type="entry name" value="MFS"/>
</dbReference>
<feature type="transmembrane region" description="Helical" evidence="8">
    <location>
        <begin position="1007"/>
        <end position="1024"/>
    </location>
</feature>
<feature type="transmembrane region" description="Helical" evidence="8">
    <location>
        <begin position="548"/>
        <end position="568"/>
    </location>
</feature>
<dbReference type="Pfam" id="PF04082">
    <property type="entry name" value="Fungal_trans"/>
    <property type="match status" value="1"/>
</dbReference>
<dbReference type="InterPro" id="IPR005828">
    <property type="entry name" value="MFS_sugar_transport-like"/>
</dbReference>
<accession>A0A0U1LUN7</accession>
<dbReference type="GO" id="GO:0003677">
    <property type="term" value="F:DNA binding"/>
    <property type="evidence" value="ECO:0007669"/>
    <property type="project" value="InterPro"/>
</dbReference>
<keyword evidence="11" id="KW-1185">Reference proteome</keyword>
<dbReference type="Proteomes" id="UP000054383">
    <property type="component" value="Unassembled WGS sequence"/>
</dbReference>
<dbReference type="GO" id="GO:0008270">
    <property type="term" value="F:zinc ion binding"/>
    <property type="evidence" value="ECO:0007669"/>
    <property type="project" value="InterPro"/>
</dbReference>
<evidence type="ECO:0000259" key="9">
    <source>
        <dbReference type="PROSITE" id="PS50850"/>
    </source>
</evidence>
<feature type="transmembrane region" description="Helical" evidence="8">
    <location>
        <begin position="1051"/>
        <end position="1070"/>
    </location>
</feature>
<proteinExistence type="inferred from homology"/>
<dbReference type="SUPFAM" id="SSF103473">
    <property type="entry name" value="MFS general substrate transporter"/>
    <property type="match status" value="2"/>
</dbReference>
<evidence type="ECO:0000256" key="8">
    <source>
        <dbReference type="SAM" id="Phobius"/>
    </source>
</evidence>
<feature type="transmembrane region" description="Helical" evidence="8">
    <location>
        <begin position="821"/>
        <end position="843"/>
    </location>
</feature>
<dbReference type="SMART" id="SM00906">
    <property type="entry name" value="Fungal_trans"/>
    <property type="match status" value="1"/>
</dbReference>
<feature type="transmembrane region" description="Helical" evidence="8">
    <location>
        <begin position="1399"/>
        <end position="1422"/>
    </location>
</feature>
<feature type="transmembrane region" description="Helical" evidence="8">
    <location>
        <begin position="1278"/>
        <end position="1297"/>
    </location>
</feature>
<feature type="transmembrane region" description="Helical" evidence="8">
    <location>
        <begin position="1247"/>
        <end position="1266"/>
    </location>
</feature>
<dbReference type="PANTHER" id="PTHR43791">
    <property type="entry name" value="PERMEASE-RELATED"/>
    <property type="match status" value="1"/>
</dbReference>
<feature type="transmembrane region" description="Helical" evidence="8">
    <location>
        <begin position="633"/>
        <end position="651"/>
    </location>
</feature>
<comment type="similarity">
    <text evidence="2">Belongs to the major facilitator superfamily. Sugar transporter (TC 2.A.1.1) family.</text>
</comment>
<dbReference type="FunFam" id="1.20.1250.20:FF:000057">
    <property type="entry name" value="MFS general substrate transporter"/>
    <property type="match status" value="1"/>
</dbReference>
<reference evidence="10 11" key="1">
    <citation type="submission" date="2015-04" db="EMBL/GenBank/DDBJ databases">
        <authorList>
            <person name="Syromyatnikov M.Y."/>
            <person name="Popov V.N."/>
        </authorList>
    </citation>
    <scope>NUCLEOTIDE SEQUENCE [LARGE SCALE GENOMIC DNA]</scope>
    <source>
        <strain evidence="10">WF-38-12</strain>
    </source>
</reference>
<name>A0A0U1LUN7_TALIS</name>
<keyword evidence="3" id="KW-0813">Transport</keyword>